<protein>
    <submittedName>
        <fullName evidence="4 5">Uncharacterized protein LOC116210864 isoform X1</fullName>
    </submittedName>
</protein>
<dbReference type="GeneID" id="116210864"/>
<dbReference type="Proteomes" id="UP000515151">
    <property type="component" value="Chromosome 6"/>
</dbReference>
<dbReference type="PANTHER" id="PTHR16057:SF1">
    <property type="entry name" value="PROTEIN LINES HOMOLOG 1"/>
    <property type="match status" value="1"/>
</dbReference>
<reference evidence="3" key="1">
    <citation type="journal article" date="2020" name="Plant Biotechnol. J.">
        <title>The pomegranate (Punica granatum L.) draft genome dissects genetic divergence between soft- and hard-seeded cultivars.</title>
        <authorList>
            <person name="Luo X."/>
            <person name="Li H."/>
            <person name="Wu Z."/>
            <person name="Yao W."/>
            <person name="Zhao P."/>
            <person name="Cao D."/>
            <person name="Yu H."/>
            <person name="Li K."/>
            <person name="Poudel K."/>
            <person name="Zhao D."/>
            <person name="Zhang F."/>
            <person name="Xia X."/>
            <person name="Chen L."/>
            <person name="Wang Q."/>
            <person name="Jing D."/>
            <person name="Cao S."/>
        </authorList>
    </citation>
    <scope>NUCLEOTIDE SEQUENCE [LARGE SCALE GENOMIC DNA]</scope>
</reference>
<keyword evidence="3" id="KW-1185">Reference proteome</keyword>
<evidence type="ECO:0000313" key="5">
    <source>
        <dbReference type="RefSeq" id="XP_031400830.1"/>
    </source>
</evidence>
<accession>A0A6P8DZ13</accession>
<dbReference type="Pfam" id="PF14695">
    <property type="entry name" value="LINES_C"/>
    <property type="match status" value="1"/>
</dbReference>
<dbReference type="InterPro" id="IPR024875">
    <property type="entry name" value="Protein_Lines"/>
</dbReference>
<dbReference type="AlphaFoldDB" id="A0A6P8DZ13"/>
<evidence type="ECO:0000313" key="4">
    <source>
        <dbReference type="RefSeq" id="XP_031400829.1"/>
    </source>
</evidence>
<evidence type="ECO:0000313" key="3">
    <source>
        <dbReference type="Proteomes" id="UP000515151"/>
    </source>
</evidence>
<feature type="domain" description="Protein Lines C-terminal" evidence="2">
    <location>
        <begin position="636"/>
        <end position="671"/>
    </location>
</feature>
<dbReference type="Pfam" id="PF14694">
    <property type="entry name" value="LINES_N"/>
    <property type="match status" value="1"/>
</dbReference>
<dbReference type="PANTHER" id="PTHR16057">
    <property type="entry name" value="WINS1, 2 PROTEIN"/>
    <property type="match status" value="1"/>
</dbReference>
<feature type="domain" description="Protein Lines N-terminal" evidence="1">
    <location>
        <begin position="441"/>
        <end position="576"/>
    </location>
</feature>
<organism evidence="3 5">
    <name type="scientific">Punica granatum</name>
    <name type="common">Pomegranate</name>
    <dbReference type="NCBI Taxonomy" id="22663"/>
    <lineage>
        <taxon>Eukaryota</taxon>
        <taxon>Viridiplantae</taxon>
        <taxon>Streptophyta</taxon>
        <taxon>Embryophyta</taxon>
        <taxon>Tracheophyta</taxon>
        <taxon>Spermatophyta</taxon>
        <taxon>Magnoliopsida</taxon>
        <taxon>eudicotyledons</taxon>
        <taxon>Gunneridae</taxon>
        <taxon>Pentapetalae</taxon>
        <taxon>rosids</taxon>
        <taxon>malvids</taxon>
        <taxon>Myrtales</taxon>
        <taxon>Lythraceae</taxon>
        <taxon>Punica</taxon>
    </lineage>
</organism>
<evidence type="ECO:0000259" key="2">
    <source>
        <dbReference type="Pfam" id="PF14695"/>
    </source>
</evidence>
<dbReference type="RefSeq" id="XP_031400830.1">
    <property type="nucleotide sequence ID" value="XM_031544970.1"/>
</dbReference>
<dbReference type="OrthoDB" id="8251209at2759"/>
<gene>
    <name evidence="4 5" type="primary">LOC116210864</name>
</gene>
<dbReference type="RefSeq" id="XP_031400829.1">
    <property type="nucleotide sequence ID" value="XM_031544969.1"/>
</dbReference>
<dbReference type="InterPro" id="IPR029415">
    <property type="entry name" value="Lines_C"/>
</dbReference>
<proteinExistence type="predicted"/>
<reference evidence="4 5" key="2">
    <citation type="submission" date="2025-04" db="UniProtKB">
        <authorList>
            <consortium name="RefSeq"/>
        </authorList>
    </citation>
    <scope>IDENTIFICATION</scope>
    <source>
        <tissue evidence="4 5">Leaf</tissue>
    </source>
</reference>
<dbReference type="InterPro" id="IPR032794">
    <property type="entry name" value="LINES_N"/>
</dbReference>
<evidence type="ECO:0000259" key="1">
    <source>
        <dbReference type="Pfam" id="PF14694"/>
    </source>
</evidence>
<sequence>MSLNPEGQRIWRLIGDSLGPYTGSEIPVSSREDEKNFLIAVSQVLRQVQLWTRELDCSSDSETEAKSAPNHESSGEFDLHSEECRCLCDIVCDMMVLLKVDSGHVRHATGKLLLAVSDFVSASMRHRESNWRLFINLLFVCAQLSLSNISSHPSTPRHEDPRSQLQSYILLKKPCLQNAGCLAVAEITRVLRCIWKNLMQEDCDDLVQAYLDSLNYFLLKIPLDLLDEIYAGQNGGHKNGDRSDSLSMGHSLQLEHVFLGYLVQLLCSVIGQIVPVEVQSGSFSRHLALSSISDLVPKLFYWCLCGQEGHANACILVYFRHKLLMLTIRLSIPDDFQCNFGSWLELLHSYLHEFLWDLTAEVHNLSTNSLEGSPFASVVPNKKMHILSIPHIQRQATYLFLRCCFGLFNLQGRIDKQCNCVAPKSGSNLVLNCCNHKKGLKDLSQWLKRNVAAENLCQNKVYLGKNIGFASSLLQLYMHEDDLLFKVLLQMLKLPLNGTRESCEERRFPDMEEDFLLHVSDVFNPITIFHIFLAEIHYDHQVLLDYLISKDTGISCAQYLLRCLRMILDKFEAFLEFQVDDFTEEPSSKRRKPSMQGRNELADVSSLLPRVKHLDGDHVNGYKNQKIRGQPFEEAKRCLLSLKDSLESLNQKNLFPYNPKALLKRLMEFQELCYQQQKCTF</sequence>
<name>A0A6P8DZ13_PUNGR</name>